<protein>
    <submittedName>
        <fullName evidence="1">Uncharacterized protein</fullName>
    </submittedName>
</protein>
<gene>
    <name evidence="1" type="ORF">BN9_059860</name>
</gene>
<dbReference type="OrthoDB" id="1741717at2759"/>
<comment type="caution">
    <text evidence="1">The sequence shown here is derived from an EMBL/GenBank/DDBJ whole genome shotgun (WGS) entry which is preliminary data.</text>
</comment>
<evidence type="ECO:0000313" key="1">
    <source>
        <dbReference type="EMBL" id="CCI10115.1"/>
    </source>
</evidence>
<dbReference type="InterPro" id="IPR019341">
    <property type="entry name" value="Alpha/Gamma-adaptin-bd_p34"/>
</dbReference>
<dbReference type="AlphaFoldDB" id="A0A024FSV1"/>
<accession>A0A024FSV1</accession>
<keyword evidence="2" id="KW-1185">Reference proteome</keyword>
<name>A0A024FSV1_9STRA</name>
<dbReference type="Gene3D" id="3.40.50.11960">
    <property type="match status" value="1"/>
</dbReference>
<dbReference type="STRING" id="65357.A0A024FSV1"/>
<dbReference type="Pfam" id="PF10199">
    <property type="entry name" value="Adaptin_binding"/>
    <property type="match status" value="1"/>
</dbReference>
<dbReference type="PANTHER" id="PTHR14659:SF1">
    <property type="entry name" value="ALPHA- AND GAMMA-ADAPTIN-BINDING PROTEIN P34"/>
    <property type="match status" value="1"/>
</dbReference>
<dbReference type="Proteomes" id="UP000053237">
    <property type="component" value="Unassembled WGS sequence"/>
</dbReference>
<dbReference type="PANTHER" id="PTHR14659">
    <property type="entry name" value="ALPHA- AND GAMMA-ADAPTIN-BINDING PROTEIN P34"/>
    <property type="match status" value="1"/>
</dbReference>
<dbReference type="InParanoid" id="A0A024FSV1"/>
<dbReference type="SUPFAM" id="SSF52540">
    <property type="entry name" value="P-loop containing nucleoside triphosphate hydrolases"/>
    <property type="match status" value="1"/>
</dbReference>
<dbReference type="InterPro" id="IPR027417">
    <property type="entry name" value="P-loop_NTPase"/>
</dbReference>
<reference evidence="1 2" key="1">
    <citation type="submission" date="2012-05" db="EMBL/GenBank/DDBJ databases">
        <title>Recombination and specialization in a pathogen metapopulation.</title>
        <authorList>
            <person name="Gardiner A."/>
            <person name="Kemen E."/>
            <person name="Schultz-Larsen T."/>
            <person name="MacLean D."/>
            <person name="Van Oosterhout C."/>
            <person name="Jones J.D.G."/>
        </authorList>
    </citation>
    <scope>NUCLEOTIDE SEQUENCE [LARGE SCALE GENOMIC DNA]</scope>
    <source>
        <strain evidence="1 2">Ac Nc2</strain>
    </source>
</reference>
<sequence>MKSRLLIAGNSQVENISFLRNLQNSIGKKTHRSSTNDLTLHLKTKYYIADVEIDVYTLPNDLSEDFHRQMTERMYEGIIFVINRNDRSTFTNVRDAMQAIAELYPLSISLLIVYSAIEFSGQSVCTAAELESFCLDHSMELIDMDDDDRRRNEDDTECKGLARVVEALESTMWKSMQKIEPNAMSTVSQSDGTDTDAVNGDMDAFDSLLSQVRQIRENGSKVTHEARRREAEEVAIRLWELIGHDED</sequence>
<proteinExistence type="predicted"/>
<organism evidence="1 2">
    <name type="scientific">Albugo candida</name>
    <dbReference type="NCBI Taxonomy" id="65357"/>
    <lineage>
        <taxon>Eukaryota</taxon>
        <taxon>Sar</taxon>
        <taxon>Stramenopiles</taxon>
        <taxon>Oomycota</taxon>
        <taxon>Peronosporomycetes</taxon>
        <taxon>Albuginales</taxon>
        <taxon>Albuginaceae</taxon>
        <taxon>Albugo</taxon>
    </lineage>
</organism>
<dbReference type="EMBL" id="CAIX01000089">
    <property type="protein sequence ID" value="CCI10115.1"/>
    <property type="molecule type" value="Genomic_DNA"/>
</dbReference>
<evidence type="ECO:0000313" key="2">
    <source>
        <dbReference type="Proteomes" id="UP000053237"/>
    </source>
</evidence>